<evidence type="ECO:0000256" key="6">
    <source>
        <dbReference type="ARBA" id="ARBA00020092"/>
    </source>
</evidence>
<dbReference type="SFLD" id="SFLDG01136">
    <property type="entry name" value="C1.6:_Phosphoserine_Phosphatas"/>
    <property type="match status" value="1"/>
</dbReference>
<evidence type="ECO:0000256" key="7">
    <source>
        <dbReference type="ARBA" id="ARBA00022723"/>
    </source>
</evidence>
<evidence type="ECO:0000256" key="4">
    <source>
        <dbReference type="ARBA" id="ARBA00011881"/>
    </source>
</evidence>
<dbReference type="EMBL" id="BNAG01000003">
    <property type="protein sequence ID" value="GHE68477.1"/>
    <property type="molecule type" value="Genomic_DNA"/>
</dbReference>
<keyword evidence="10" id="KW-0448">Lipopolysaccharide biosynthesis</keyword>
<evidence type="ECO:0000313" key="12">
    <source>
        <dbReference type="EMBL" id="GHE68477.1"/>
    </source>
</evidence>
<dbReference type="InterPro" id="IPR006549">
    <property type="entry name" value="HAD-SF_hydro_IIIA"/>
</dbReference>
<evidence type="ECO:0000256" key="10">
    <source>
        <dbReference type="ARBA" id="ARBA00022985"/>
    </source>
</evidence>
<dbReference type="InterPro" id="IPR050793">
    <property type="entry name" value="CMP-NeuNAc_synthase"/>
</dbReference>
<evidence type="ECO:0000256" key="3">
    <source>
        <dbReference type="ARBA" id="ARBA00005893"/>
    </source>
</evidence>
<dbReference type="Gene3D" id="3.40.50.1000">
    <property type="entry name" value="HAD superfamily/HAD-like"/>
    <property type="match status" value="1"/>
</dbReference>
<evidence type="ECO:0000256" key="11">
    <source>
        <dbReference type="ARBA" id="ARBA00031051"/>
    </source>
</evidence>
<protein>
    <recommendedName>
        <fullName evidence="6">3-deoxy-D-manno-octulosonate 8-phosphate phosphatase KdsC</fullName>
        <ecNumber evidence="5">3.1.3.45</ecNumber>
    </recommendedName>
    <alternativeName>
        <fullName evidence="11">KDO 8-P phosphatase</fullName>
    </alternativeName>
</protein>
<dbReference type="NCBIfam" id="TIGR01670">
    <property type="entry name" value="KdsC-phosphatas"/>
    <property type="match status" value="1"/>
</dbReference>
<dbReference type="EC" id="3.1.3.45" evidence="5"/>
<evidence type="ECO:0000256" key="9">
    <source>
        <dbReference type="ARBA" id="ARBA00022842"/>
    </source>
</evidence>
<comment type="caution">
    <text evidence="12">The sequence shown here is derived from an EMBL/GenBank/DDBJ whole genome shotgun (WGS) entry which is preliminary data.</text>
</comment>
<dbReference type="PANTHER" id="PTHR21485:SF6">
    <property type="entry name" value="N-ACYLNEURAMINATE CYTIDYLYLTRANSFERASE-RELATED"/>
    <property type="match status" value="1"/>
</dbReference>
<dbReference type="SUPFAM" id="SSF56784">
    <property type="entry name" value="HAD-like"/>
    <property type="match status" value="1"/>
</dbReference>
<comment type="cofactor">
    <cofactor evidence="2">
        <name>Mg(2+)</name>
        <dbReference type="ChEBI" id="CHEBI:18420"/>
    </cofactor>
</comment>
<proteinExistence type="inferred from homology"/>
<dbReference type="SFLD" id="SFLDS00003">
    <property type="entry name" value="Haloacid_Dehalogenase"/>
    <property type="match status" value="1"/>
</dbReference>
<dbReference type="Proteomes" id="UP000658258">
    <property type="component" value="Unassembled WGS sequence"/>
</dbReference>
<keyword evidence="9" id="KW-0460">Magnesium</keyword>
<dbReference type="PIRSF" id="PIRSF006118">
    <property type="entry name" value="KDO8-P_Ptase"/>
    <property type="match status" value="1"/>
</dbReference>
<dbReference type="InterPro" id="IPR023214">
    <property type="entry name" value="HAD_sf"/>
</dbReference>
<dbReference type="NCBIfam" id="TIGR01662">
    <property type="entry name" value="HAD-SF-IIIA"/>
    <property type="match status" value="1"/>
</dbReference>
<sequence>MKDFSKELTERAKKIRAIFFDVDGVLTNGSIIYDNNGLESKHFNVKDGQIIKYLKQYQIATVVITGRDSRVVRNRCNELSIDRHYHGVKDKGAVYEDLKKELHLHDSEIAYIGDDINDLPILSRCGLSCTPADGHWQVKEHVHWVLSKKGGEGALRELADMVLLSQGKYEEIINKLLKA</sequence>
<dbReference type="InterPro" id="IPR010023">
    <property type="entry name" value="KdsC_fam"/>
</dbReference>
<comment type="subunit">
    <text evidence="4">Homotetramer.</text>
</comment>
<name>A0ABQ3I9F6_9BACT</name>
<keyword evidence="8" id="KW-0378">Hydrolase</keyword>
<dbReference type="CDD" id="cd01630">
    <property type="entry name" value="HAD_KDO-like"/>
    <property type="match status" value="1"/>
</dbReference>
<dbReference type="Pfam" id="PF08282">
    <property type="entry name" value="Hydrolase_3"/>
    <property type="match status" value="1"/>
</dbReference>
<comment type="similarity">
    <text evidence="3">Belongs to the KdsC family.</text>
</comment>
<evidence type="ECO:0000256" key="2">
    <source>
        <dbReference type="ARBA" id="ARBA00001946"/>
    </source>
</evidence>
<keyword evidence="13" id="KW-1185">Reference proteome</keyword>
<comment type="catalytic activity">
    <reaction evidence="1">
        <text>3-deoxy-alpha-D-manno-2-octulosonate-8-phosphate + H2O = 3-deoxy-alpha-D-manno-oct-2-ulosonate + phosphate</text>
        <dbReference type="Rhea" id="RHEA:11500"/>
        <dbReference type="ChEBI" id="CHEBI:15377"/>
        <dbReference type="ChEBI" id="CHEBI:43474"/>
        <dbReference type="ChEBI" id="CHEBI:85985"/>
        <dbReference type="ChEBI" id="CHEBI:85986"/>
        <dbReference type="EC" id="3.1.3.45"/>
    </reaction>
</comment>
<keyword evidence="7" id="KW-0479">Metal-binding</keyword>
<gene>
    <name evidence="12" type="ORF">GCM10011340_25320</name>
</gene>
<reference evidence="13" key="1">
    <citation type="journal article" date="2019" name="Int. J. Syst. Evol. Microbiol.">
        <title>The Global Catalogue of Microorganisms (GCM) 10K type strain sequencing project: providing services to taxonomists for standard genome sequencing and annotation.</title>
        <authorList>
            <consortium name="The Broad Institute Genomics Platform"/>
            <consortium name="The Broad Institute Genome Sequencing Center for Infectious Disease"/>
            <person name="Wu L."/>
            <person name="Ma J."/>
        </authorList>
    </citation>
    <scope>NUCLEOTIDE SEQUENCE [LARGE SCALE GENOMIC DNA]</scope>
    <source>
        <strain evidence="13">CGMCC 1.15111</strain>
    </source>
</reference>
<dbReference type="PANTHER" id="PTHR21485">
    <property type="entry name" value="HAD SUPERFAMILY MEMBERS CMAS AND KDSC"/>
    <property type="match status" value="1"/>
</dbReference>
<evidence type="ECO:0000256" key="8">
    <source>
        <dbReference type="ARBA" id="ARBA00022801"/>
    </source>
</evidence>
<dbReference type="SFLD" id="SFLDG01138">
    <property type="entry name" value="C1.6.2:_Deoxy-d-mannose-octulo"/>
    <property type="match status" value="1"/>
</dbReference>
<evidence type="ECO:0000313" key="13">
    <source>
        <dbReference type="Proteomes" id="UP000658258"/>
    </source>
</evidence>
<evidence type="ECO:0000256" key="5">
    <source>
        <dbReference type="ARBA" id="ARBA00013066"/>
    </source>
</evidence>
<organism evidence="12 13">
    <name type="scientific">Roseivirga thermotolerans</name>
    <dbReference type="NCBI Taxonomy" id="1758176"/>
    <lineage>
        <taxon>Bacteria</taxon>
        <taxon>Pseudomonadati</taxon>
        <taxon>Bacteroidota</taxon>
        <taxon>Cytophagia</taxon>
        <taxon>Cytophagales</taxon>
        <taxon>Roseivirgaceae</taxon>
        <taxon>Roseivirga</taxon>
    </lineage>
</organism>
<dbReference type="RefSeq" id="WP_189630624.1">
    <property type="nucleotide sequence ID" value="NZ_BNAG01000003.1"/>
</dbReference>
<dbReference type="InterPro" id="IPR036412">
    <property type="entry name" value="HAD-like_sf"/>
</dbReference>
<accession>A0ABQ3I9F6</accession>
<evidence type="ECO:0000256" key="1">
    <source>
        <dbReference type="ARBA" id="ARBA00000898"/>
    </source>
</evidence>